<dbReference type="EMBL" id="JABCKI010000823">
    <property type="protein sequence ID" value="KAG5649632.1"/>
    <property type="molecule type" value="Genomic_DNA"/>
</dbReference>
<sequence>MQYLHTGSATKSATELNHLVTDVLQAPDFLADDLTGFDAHHENKRLDEAIRDPVESPFLCQFTQASVDIDIPSGQKNVPPTKFTVPGLYYQKLTSVIEAAFHDPLAHLYHLSPFKLYHRSPSTGKEERVFGEIYTSDAFLAEHNHVQRHSPVPLDDPGCKREKVVAAVMISSDGTHLTNFGMAKAWPSYFMLGNLSKYLRGLPNSGAIHHLAYIPSLPDSFQDIVSKVHAQWKTQKKAITTHCRRELMHAVWSLLLDDDFIHATIYGMVVMCADGIERRIYPRFFTYSADYPENFDRVLLASMCDKGLCPCPRCLVPKTLLDRLGLARDGTFRTKIHEFMVDKVLLARKMIYELGYSITGVRVDELLRHVSAVPTLNAFATKLSTEDVPFNPSRMLVVDLLHEFELGVWRTLFKHLIRLLYAISPHGDLVSELDLRHCSIPAFENLLPDPHNKRLLKLLYRTAEWHALAKARMHTDSSLALLEALTVEFGQLIRQFRDLTCSVYETVELPGEAASRMRRKPTEAPSALVAPSTNTANVLPSSSAPKEKRQEVSRQAKTLNLNLYKLHALGDYGELAHRLIKMLYRRTNKKDAITQIAKQVNRREVLQDGKSVANILAQEELAKAPLDHHHTISNSRRSPINLYTFVHERLDRHLDPAKKSFIPKLQDHLLARLPPEISTVTNTMTLRQKTGIISALSLLRVNYTTYDIRRATDTINPHTHNFVMVHSPETGKDAHPFWYAQVLGVFHTVVRHTGPRSRNPYEDHRMPFLWVRWLGVEPGYKFVRRNARLPKVGFVPDADPYAFGFLDPSLVIRGSHLIPDFTSGQTPDLLSAQRSVARPLDCNEDWVNFYVNIFVDRDMFFRYLGYGIGHLEPTGVVDSTDSHTKDSDMVLDSDDDSSEQLDGGRDDNDELDMDNELDTDEKLDDNELDDDELDDDELDDDGNEDYDPGDENSDEGDITGDEDDGDVGYGAL</sequence>
<evidence type="ECO:0000256" key="1">
    <source>
        <dbReference type="SAM" id="MobiDB-lite"/>
    </source>
</evidence>
<reference evidence="2" key="2">
    <citation type="submission" date="2021-10" db="EMBL/GenBank/DDBJ databases">
        <title>Phylogenomics reveals ancestral predisposition of the termite-cultivated fungus Termitomyces towards a domesticated lifestyle.</title>
        <authorList>
            <person name="Auxier B."/>
            <person name="Grum-Grzhimaylo A."/>
            <person name="Cardenas M.E."/>
            <person name="Lodge J.D."/>
            <person name="Laessoe T."/>
            <person name="Pedersen O."/>
            <person name="Smith M.E."/>
            <person name="Kuyper T.W."/>
            <person name="Franco-Molano E.A."/>
            <person name="Baroni T.J."/>
            <person name="Aanen D.K."/>
        </authorList>
    </citation>
    <scope>NUCLEOTIDE SEQUENCE</scope>
    <source>
        <strain evidence="2">D49</strain>
    </source>
</reference>
<dbReference type="AlphaFoldDB" id="A0A9P7GMH7"/>
<dbReference type="InterPro" id="IPR041078">
    <property type="entry name" value="Plavaka"/>
</dbReference>
<organism evidence="2 3">
    <name type="scientific">Sphagnurus paluster</name>
    <dbReference type="NCBI Taxonomy" id="117069"/>
    <lineage>
        <taxon>Eukaryota</taxon>
        <taxon>Fungi</taxon>
        <taxon>Dikarya</taxon>
        <taxon>Basidiomycota</taxon>
        <taxon>Agaricomycotina</taxon>
        <taxon>Agaricomycetes</taxon>
        <taxon>Agaricomycetidae</taxon>
        <taxon>Agaricales</taxon>
        <taxon>Tricholomatineae</taxon>
        <taxon>Lyophyllaceae</taxon>
        <taxon>Sphagnurus</taxon>
    </lineage>
</organism>
<keyword evidence="3" id="KW-1185">Reference proteome</keyword>
<gene>
    <name evidence="2" type="ORF">H0H81_002769</name>
</gene>
<reference evidence="2" key="1">
    <citation type="submission" date="2021-02" db="EMBL/GenBank/DDBJ databases">
        <authorList>
            <person name="Nieuwenhuis M."/>
            <person name="Van De Peppel L.J.J."/>
        </authorList>
    </citation>
    <scope>NUCLEOTIDE SEQUENCE</scope>
    <source>
        <strain evidence="2">D49</strain>
    </source>
</reference>
<evidence type="ECO:0000313" key="2">
    <source>
        <dbReference type="EMBL" id="KAG5649632.1"/>
    </source>
</evidence>
<dbReference type="OrthoDB" id="3183767at2759"/>
<feature type="compositionally biased region" description="Acidic residues" evidence="1">
    <location>
        <begin position="889"/>
        <end position="899"/>
    </location>
</feature>
<feature type="compositionally biased region" description="Acidic residues" evidence="1">
    <location>
        <begin position="907"/>
        <end position="966"/>
    </location>
</feature>
<dbReference type="Proteomes" id="UP000717328">
    <property type="component" value="Unassembled WGS sequence"/>
</dbReference>
<evidence type="ECO:0000313" key="3">
    <source>
        <dbReference type="Proteomes" id="UP000717328"/>
    </source>
</evidence>
<name>A0A9P7GMH7_9AGAR</name>
<feature type="region of interest" description="Disordered" evidence="1">
    <location>
        <begin position="874"/>
        <end position="972"/>
    </location>
</feature>
<proteinExistence type="predicted"/>
<dbReference type="Pfam" id="PF18759">
    <property type="entry name" value="Plavaka"/>
    <property type="match status" value="1"/>
</dbReference>
<comment type="caution">
    <text evidence="2">The sequence shown here is derived from an EMBL/GenBank/DDBJ whole genome shotgun (WGS) entry which is preliminary data.</text>
</comment>
<feature type="region of interest" description="Disordered" evidence="1">
    <location>
        <begin position="514"/>
        <end position="553"/>
    </location>
</feature>
<accession>A0A9P7GMH7</accession>
<protein>
    <submittedName>
        <fullName evidence="2">Uncharacterized protein</fullName>
    </submittedName>
</protein>
<feature type="compositionally biased region" description="Polar residues" evidence="1">
    <location>
        <begin position="531"/>
        <end position="544"/>
    </location>
</feature>